<evidence type="ECO:0000256" key="2">
    <source>
        <dbReference type="ARBA" id="ARBA00022692"/>
    </source>
</evidence>
<proteinExistence type="predicted"/>
<comment type="caution">
    <text evidence="7">The sequence shown here is derived from an EMBL/GenBank/DDBJ whole genome shotgun (WGS) entry which is preliminary data.</text>
</comment>
<keyword evidence="8" id="KW-1185">Reference proteome</keyword>
<dbReference type="InterPro" id="IPR011547">
    <property type="entry name" value="SLC26A/SulP_dom"/>
</dbReference>
<feature type="transmembrane region" description="Helical" evidence="5">
    <location>
        <begin position="197"/>
        <end position="217"/>
    </location>
</feature>
<evidence type="ECO:0000256" key="5">
    <source>
        <dbReference type="SAM" id="Phobius"/>
    </source>
</evidence>
<sequence>MAGKIGAAFRAKVEAIKTDANFSRVGHGAKAGVSIVRAGAGHYFMSKVPIVSWLPMYVPMWLIGDIMAGASVGLIMFPEAVMFAGLSDTIVGPLFFPSLVVASSIAAFGEVEGGPSPALIAATISLCVGIWSFILGMLNLGFVFNSLSVPIVLGFTCGIGIVAYVGQIPTLFGLTNVSPLLTEFTSEFIANLKNTNGPAIGLGAGCIVVLVALQMLDKRLGGRNAGIRLAFQSRNLIVLGAATGIGYTINKDRETPLWLAVGTAGSVKTEASVVQGMTLSLFGSLFLASFFIFLGIAFQHIIVAKALARTGGYAVDCSQELVHLGLSNIANSVMAGFPVGGGDMARASIGRTSGVRSPLSGLVVAAMVGTGMYVTTGFMEWIPLPAAAAVIIVATIDVMPSPGEMMVYWKLSFVDFITFLITFNVSMITTPTMGLEFGGGILAIYTIFRGVAMRPRTIVGVDIEAHYNGTVLPDPWDSNETVPQGIYVLRLDSDLYCANAEGVQKKVLDTVTMTHTGTPLPVDRYERAWNDRRDLRIDYLRYKHGVRNDGRWLPQLRCVIFDMTAVSFIDSSGLHALEAIKTTLRAYGGSGRNGSAAVEFRFVGLCAEVTKRFKRAGWKMACPYVEGGSGSDEDGQSPSAVSDIPTDYTFDHLPQAARWPLQRSGVSPGLAPLTIYDTNATSTSYSSQTALNNPYEHPSRHVQERYEKDASEETVDLGYPTNGMYSPIPLREMI</sequence>
<dbReference type="SUPFAM" id="SSF52091">
    <property type="entry name" value="SpoIIaa-like"/>
    <property type="match status" value="1"/>
</dbReference>
<keyword evidence="4 5" id="KW-0472">Membrane</keyword>
<comment type="subcellular location">
    <subcellularLocation>
        <location evidence="1">Membrane</location>
        <topology evidence="1">Multi-pass membrane protein</topology>
    </subcellularLocation>
</comment>
<dbReference type="PANTHER" id="PTHR11814">
    <property type="entry name" value="SULFATE TRANSPORTER"/>
    <property type="match status" value="1"/>
</dbReference>
<name>A0ABP0B074_9PEZI</name>
<evidence type="ECO:0000259" key="6">
    <source>
        <dbReference type="PROSITE" id="PS50801"/>
    </source>
</evidence>
<feature type="transmembrane region" description="Helical" evidence="5">
    <location>
        <begin position="281"/>
        <end position="303"/>
    </location>
</feature>
<dbReference type="PROSITE" id="PS50801">
    <property type="entry name" value="STAS"/>
    <property type="match status" value="1"/>
</dbReference>
<feature type="transmembrane region" description="Helical" evidence="5">
    <location>
        <begin position="381"/>
        <end position="400"/>
    </location>
</feature>
<evidence type="ECO:0000256" key="1">
    <source>
        <dbReference type="ARBA" id="ARBA00004141"/>
    </source>
</evidence>
<evidence type="ECO:0000313" key="8">
    <source>
        <dbReference type="Proteomes" id="UP001642405"/>
    </source>
</evidence>
<evidence type="ECO:0000256" key="4">
    <source>
        <dbReference type="ARBA" id="ARBA00023136"/>
    </source>
</evidence>
<feature type="domain" description="STAS" evidence="6">
    <location>
        <begin position="484"/>
        <end position="617"/>
    </location>
</feature>
<dbReference type="EMBL" id="CAWUHB010000006">
    <property type="protein sequence ID" value="CAK7212925.1"/>
    <property type="molecule type" value="Genomic_DNA"/>
</dbReference>
<dbReference type="InterPro" id="IPR036513">
    <property type="entry name" value="STAS_dom_sf"/>
</dbReference>
<feature type="transmembrane region" description="Helical" evidence="5">
    <location>
        <begin position="89"/>
        <end position="108"/>
    </location>
</feature>
<evidence type="ECO:0000256" key="3">
    <source>
        <dbReference type="ARBA" id="ARBA00022989"/>
    </source>
</evidence>
<dbReference type="Proteomes" id="UP001642405">
    <property type="component" value="Unassembled WGS sequence"/>
</dbReference>
<feature type="transmembrane region" description="Helical" evidence="5">
    <location>
        <begin position="120"/>
        <end position="144"/>
    </location>
</feature>
<keyword evidence="3 5" id="KW-1133">Transmembrane helix</keyword>
<dbReference type="Gene3D" id="3.30.750.24">
    <property type="entry name" value="STAS domain"/>
    <property type="match status" value="1"/>
</dbReference>
<evidence type="ECO:0000313" key="7">
    <source>
        <dbReference type="EMBL" id="CAK7212925.1"/>
    </source>
</evidence>
<feature type="transmembrane region" description="Helical" evidence="5">
    <location>
        <begin position="151"/>
        <end position="177"/>
    </location>
</feature>
<protein>
    <recommendedName>
        <fullName evidence="6">STAS domain-containing protein</fullName>
    </recommendedName>
</protein>
<organism evidence="7 8">
    <name type="scientific">Sporothrix curviconia</name>
    <dbReference type="NCBI Taxonomy" id="1260050"/>
    <lineage>
        <taxon>Eukaryota</taxon>
        <taxon>Fungi</taxon>
        <taxon>Dikarya</taxon>
        <taxon>Ascomycota</taxon>
        <taxon>Pezizomycotina</taxon>
        <taxon>Sordariomycetes</taxon>
        <taxon>Sordariomycetidae</taxon>
        <taxon>Ophiostomatales</taxon>
        <taxon>Ophiostomataceae</taxon>
        <taxon>Sporothrix</taxon>
    </lineage>
</organism>
<feature type="transmembrane region" description="Helical" evidence="5">
    <location>
        <begin position="407"/>
        <end position="428"/>
    </location>
</feature>
<dbReference type="Pfam" id="PF01740">
    <property type="entry name" value="STAS"/>
    <property type="match status" value="1"/>
</dbReference>
<reference evidence="7 8" key="1">
    <citation type="submission" date="2024-01" db="EMBL/GenBank/DDBJ databases">
        <authorList>
            <person name="Allen C."/>
            <person name="Tagirdzhanova G."/>
        </authorList>
    </citation>
    <scope>NUCLEOTIDE SEQUENCE [LARGE SCALE GENOMIC DNA]</scope>
</reference>
<accession>A0ABP0B074</accession>
<feature type="transmembrane region" description="Helical" evidence="5">
    <location>
        <begin position="56"/>
        <end position="77"/>
    </location>
</feature>
<keyword evidence="2 5" id="KW-0812">Transmembrane</keyword>
<dbReference type="CDD" id="cd07042">
    <property type="entry name" value="STAS_SulP_like_sulfate_transporter"/>
    <property type="match status" value="1"/>
</dbReference>
<gene>
    <name evidence="7" type="ORF">SCUCBS95973_001625</name>
</gene>
<dbReference type="InterPro" id="IPR001902">
    <property type="entry name" value="SLC26A/SulP_fam"/>
</dbReference>
<dbReference type="InterPro" id="IPR002645">
    <property type="entry name" value="STAS_dom"/>
</dbReference>
<dbReference type="Pfam" id="PF00916">
    <property type="entry name" value="Sulfate_transp"/>
    <property type="match status" value="1"/>
</dbReference>